<keyword evidence="4" id="KW-1185">Reference proteome</keyword>
<reference evidence="3 4" key="1">
    <citation type="submission" date="2024-05" db="EMBL/GenBank/DDBJ databases">
        <authorList>
            <person name="Duchaud E."/>
        </authorList>
    </citation>
    <scope>NUCLEOTIDE SEQUENCE [LARGE SCALE GENOMIC DNA]</scope>
    <source>
        <strain evidence="3">Ena-SAMPLE-TAB-13-05-2024-13:56:06:370-140305</strain>
    </source>
</reference>
<dbReference type="SUPFAM" id="SSF54637">
    <property type="entry name" value="Thioesterase/thiol ester dehydrase-isomerase"/>
    <property type="match status" value="1"/>
</dbReference>
<evidence type="ECO:0000313" key="3">
    <source>
        <dbReference type="EMBL" id="CAL2106477.1"/>
    </source>
</evidence>
<dbReference type="InterPro" id="IPR008272">
    <property type="entry name" value="HB-CoA_thioesterase_AS"/>
</dbReference>
<dbReference type="EC" id="3.1.2.-" evidence="3"/>
<keyword evidence="2 3" id="KW-0378">Hydrolase</keyword>
<dbReference type="PROSITE" id="PS01328">
    <property type="entry name" value="4HBCOA_THIOESTERASE"/>
    <property type="match status" value="1"/>
</dbReference>
<dbReference type="PANTHER" id="PTHR31793">
    <property type="entry name" value="4-HYDROXYBENZOYL-COA THIOESTERASE FAMILY MEMBER"/>
    <property type="match status" value="1"/>
</dbReference>
<dbReference type="GO" id="GO:0016787">
    <property type="term" value="F:hydrolase activity"/>
    <property type="evidence" value="ECO:0007669"/>
    <property type="project" value="UniProtKB-KW"/>
</dbReference>
<dbReference type="PIRSF" id="PIRSF003230">
    <property type="entry name" value="YbgC"/>
    <property type="match status" value="1"/>
</dbReference>
<dbReference type="Proteomes" id="UP001497602">
    <property type="component" value="Unassembled WGS sequence"/>
</dbReference>
<dbReference type="NCBIfam" id="TIGR00051">
    <property type="entry name" value="YbgC/FadM family acyl-CoA thioesterase"/>
    <property type="match status" value="1"/>
</dbReference>
<evidence type="ECO:0000256" key="2">
    <source>
        <dbReference type="ARBA" id="ARBA00022801"/>
    </source>
</evidence>
<proteinExistence type="inferred from homology"/>
<evidence type="ECO:0000313" key="4">
    <source>
        <dbReference type="Proteomes" id="UP001497602"/>
    </source>
</evidence>
<comment type="similarity">
    <text evidence="1">Belongs to the 4-hydroxybenzoyl-CoA thioesterase family.</text>
</comment>
<protein>
    <submittedName>
        <fullName evidence="3">Acyl-CoA thioester hydrolase</fullName>
        <ecNumber evidence="3">3.1.2.-</ecNumber>
    </submittedName>
</protein>
<gene>
    <name evidence="3" type="ORF">T190115A13A_230006</name>
</gene>
<dbReference type="Gene3D" id="3.10.129.10">
    <property type="entry name" value="Hotdog Thioesterase"/>
    <property type="match status" value="1"/>
</dbReference>
<dbReference type="PANTHER" id="PTHR31793:SF27">
    <property type="entry name" value="NOVEL THIOESTERASE SUPERFAMILY DOMAIN AND SAPOSIN A-TYPE DOMAIN CONTAINING PROTEIN (0610012H03RIK)"/>
    <property type="match status" value="1"/>
</dbReference>
<dbReference type="InterPro" id="IPR006684">
    <property type="entry name" value="YbgC/YbaW"/>
</dbReference>
<organism evidence="3 4">
    <name type="scientific">Tenacibaculum vairaonense</name>
    <dbReference type="NCBI Taxonomy" id="3137860"/>
    <lineage>
        <taxon>Bacteria</taxon>
        <taxon>Pseudomonadati</taxon>
        <taxon>Bacteroidota</taxon>
        <taxon>Flavobacteriia</taxon>
        <taxon>Flavobacteriales</taxon>
        <taxon>Flavobacteriaceae</taxon>
        <taxon>Tenacibaculum</taxon>
    </lineage>
</organism>
<comment type="caution">
    <text evidence="3">The sequence shown here is derived from an EMBL/GenBank/DDBJ whole genome shotgun (WGS) entry which is preliminary data.</text>
</comment>
<sequence length="154" mass="18004">MIIIFFLCIVILKINILHQHTTSTRIRYGETDQMGVVYHGNYAHFFEIGRTEWLRNLGVTYKYMEKNGIILPVISLNCIFKKSAFYDDIITIKTYLKKEPSVRIEFDYEITNQNNEVLCTGSTILAFLDSITKRPIRCPEFLLQKLNTKTVDNL</sequence>
<dbReference type="InterPro" id="IPR029069">
    <property type="entry name" value="HotDog_dom_sf"/>
</dbReference>
<name>A0ABP1F822_9FLAO</name>
<evidence type="ECO:0000256" key="1">
    <source>
        <dbReference type="ARBA" id="ARBA00005953"/>
    </source>
</evidence>
<dbReference type="Pfam" id="PF13279">
    <property type="entry name" value="4HBT_2"/>
    <property type="match status" value="1"/>
</dbReference>
<accession>A0ABP1F822</accession>
<dbReference type="InterPro" id="IPR050563">
    <property type="entry name" value="4-hydroxybenzoyl-CoA_TE"/>
</dbReference>
<dbReference type="CDD" id="cd00586">
    <property type="entry name" value="4HBT"/>
    <property type="match status" value="1"/>
</dbReference>
<dbReference type="EMBL" id="CAXJRC010000015">
    <property type="protein sequence ID" value="CAL2106477.1"/>
    <property type="molecule type" value="Genomic_DNA"/>
</dbReference>